<dbReference type="GO" id="GO:0005886">
    <property type="term" value="C:plasma membrane"/>
    <property type="evidence" value="ECO:0007669"/>
    <property type="project" value="TreeGrafter"/>
</dbReference>
<dbReference type="InterPro" id="IPR014752">
    <property type="entry name" value="Arrestin-like_C"/>
</dbReference>
<dbReference type="EMBL" id="JAIXMP010000002">
    <property type="protein sequence ID" value="KAI9277079.1"/>
    <property type="molecule type" value="Genomic_DNA"/>
</dbReference>
<comment type="caution">
    <text evidence="2">The sequence shown here is derived from an EMBL/GenBank/DDBJ whole genome shotgun (WGS) entry which is preliminary data.</text>
</comment>
<dbReference type="GO" id="GO:0005829">
    <property type="term" value="C:cytosol"/>
    <property type="evidence" value="ECO:0007669"/>
    <property type="project" value="TreeGrafter"/>
</dbReference>
<dbReference type="InterPro" id="IPR011021">
    <property type="entry name" value="Arrestin-like_N"/>
</dbReference>
<dbReference type="GO" id="GO:0070086">
    <property type="term" value="P:ubiquitin-dependent endocytosis"/>
    <property type="evidence" value="ECO:0007669"/>
    <property type="project" value="TreeGrafter"/>
</dbReference>
<feature type="domain" description="Arrestin-like N-terminal" evidence="1">
    <location>
        <begin position="29"/>
        <end position="152"/>
    </location>
</feature>
<sequence length="248" mass="28598">MALATKGLIATELSCPEVVHFFGPRPEQEKHTTYPKRQKVRGKLRLVMSKPIKFNRIEIRFKGHSQLTWRNPLKSHNALLVEKMHAWKTLRKWRTTLVENATLPAGVTELGFEVTLPGHLCASFKSPFLEIQYMLMAFILPSAKFAKEIHVSQEIRILKTLVPKDVVYGRVPGFKVPRVSMRGERPVSLAWEFQVPRWVCLENGYIEFDGILRRPTTVSEESAMVTVEKIEVDVVQEEFYRGDLNDPR</sequence>
<dbReference type="Pfam" id="PF00339">
    <property type="entry name" value="Arrestin_N"/>
    <property type="match status" value="1"/>
</dbReference>
<proteinExistence type="predicted"/>
<organism evidence="2 3">
    <name type="scientific">Phascolomyces articulosus</name>
    <dbReference type="NCBI Taxonomy" id="60185"/>
    <lineage>
        <taxon>Eukaryota</taxon>
        <taxon>Fungi</taxon>
        <taxon>Fungi incertae sedis</taxon>
        <taxon>Mucoromycota</taxon>
        <taxon>Mucoromycotina</taxon>
        <taxon>Mucoromycetes</taxon>
        <taxon>Mucorales</taxon>
        <taxon>Lichtheimiaceae</taxon>
        <taxon>Phascolomyces</taxon>
    </lineage>
</organism>
<dbReference type="Proteomes" id="UP001209540">
    <property type="component" value="Unassembled WGS sequence"/>
</dbReference>
<reference evidence="2" key="1">
    <citation type="journal article" date="2022" name="IScience">
        <title>Evolution of zygomycete secretomes and the origins of terrestrial fungal ecologies.</title>
        <authorList>
            <person name="Chang Y."/>
            <person name="Wang Y."/>
            <person name="Mondo S."/>
            <person name="Ahrendt S."/>
            <person name="Andreopoulos W."/>
            <person name="Barry K."/>
            <person name="Beard J."/>
            <person name="Benny G.L."/>
            <person name="Blankenship S."/>
            <person name="Bonito G."/>
            <person name="Cuomo C."/>
            <person name="Desiro A."/>
            <person name="Gervers K.A."/>
            <person name="Hundley H."/>
            <person name="Kuo A."/>
            <person name="LaButti K."/>
            <person name="Lang B.F."/>
            <person name="Lipzen A."/>
            <person name="O'Donnell K."/>
            <person name="Pangilinan J."/>
            <person name="Reynolds N."/>
            <person name="Sandor L."/>
            <person name="Smith M.E."/>
            <person name="Tsang A."/>
            <person name="Grigoriev I.V."/>
            <person name="Stajich J.E."/>
            <person name="Spatafora J.W."/>
        </authorList>
    </citation>
    <scope>NUCLEOTIDE SEQUENCE</scope>
    <source>
        <strain evidence="2">RSA 2281</strain>
    </source>
</reference>
<evidence type="ECO:0000259" key="1">
    <source>
        <dbReference type="Pfam" id="PF00339"/>
    </source>
</evidence>
<dbReference type="AlphaFoldDB" id="A0AAD5KB35"/>
<protein>
    <recommendedName>
        <fullName evidence="1">Arrestin-like N-terminal domain-containing protein</fullName>
    </recommendedName>
</protein>
<keyword evidence="3" id="KW-1185">Reference proteome</keyword>
<evidence type="ECO:0000313" key="2">
    <source>
        <dbReference type="EMBL" id="KAI9277079.1"/>
    </source>
</evidence>
<accession>A0AAD5KB35</accession>
<evidence type="ECO:0000313" key="3">
    <source>
        <dbReference type="Proteomes" id="UP001209540"/>
    </source>
</evidence>
<dbReference type="PANTHER" id="PTHR11188">
    <property type="entry name" value="ARRESTIN DOMAIN CONTAINING PROTEIN"/>
    <property type="match status" value="1"/>
</dbReference>
<dbReference type="PANTHER" id="PTHR11188:SF17">
    <property type="entry name" value="FI21816P1"/>
    <property type="match status" value="1"/>
</dbReference>
<reference evidence="2" key="2">
    <citation type="submission" date="2023-02" db="EMBL/GenBank/DDBJ databases">
        <authorList>
            <consortium name="DOE Joint Genome Institute"/>
            <person name="Mondo S.J."/>
            <person name="Chang Y."/>
            <person name="Wang Y."/>
            <person name="Ahrendt S."/>
            <person name="Andreopoulos W."/>
            <person name="Barry K."/>
            <person name="Beard J."/>
            <person name="Benny G.L."/>
            <person name="Blankenship S."/>
            <person name="Bonito G."/>
            <person name="Cuomo C."/>
            <person name="Desiro A."/>
            <person name="Gervers K.A."/>
            <person name="Hundley H."/>
            <person name="Kuo A."/>
            <person name="LaButti K."/>
            <person name="Lang B.F."/>
            <person name="Lipzen A."/>
            <person name="O'Donnell K."/>
            <person name="Pangilinan J."/>
            <person name="Reynolds N."/>
            <person name="Sandor L."/>
            <person name="Smith M.W."/>
            <person name="Tsang A."/>
            <person name="Grigoriev I.V."/>
            <person name="Stajich J.E."/>
            <person name="Spatafora J.W."/>
        </authorList>
    </citation>
    <scope>NUCLEOTIDE SEQUENCE</scope>
    <source>
        <strain evidence="2">RSA 2281</strain>
    </source>
</reference>
<dbReference type="GO" id="GO:0030674">
    <property type="term" value="F:protein-macromolecule adaptor activity"/>
    <property type="evidence" value="ECO:0007669"/>
    <property type="project" value="TreeGrafter"/>
</dbReference>
<dbReference type="Gene3D" id="2.60.40.640">
    <property type="match status" value="1"/>
</dbReference>
<name>A0AAD5KB35_9FUNG</name>
<gene>
    <name evidence="2" type="ORF">BDA99DRAFT_126005</name>
</gene>
<dbReference type="GO" id="GO:0031625">
    <property type="term" value="F:ubiquitin protein ligase binding"/>
    <property type="evidence" value="ECO:0007669"/>
    <property type="project" value="TreeGrafter"/>
</dbReference>
<dbReference type="InterPro" id="IPR050357">
    <property type="entry name" value="Arrestin_domain-protein"/>
</dbReference>